<dbReference type="EMBL" id="JACAZE010000014">
    <property type="protein sequence ID" value="KAF7299845.1"/>
    <property type="molecule type" value="Genomic_DNA"/>
</dbReference>
<protein>
    <submittedName>
        <fullName evidence="2">Uncharacterized protein</fullName>
    </submittedName>
</protein>
<evidence type="ECO:0000313" key="3">
    <source>
        <dbReference type="Proteomes" id="UP000613580"/>
    </source>
</evidence>
<feature type="chain" id="PRO_5034570358" evidence="1">
    <location>
        <begin position="32"/>
        <end position="199"/>
    </location>
</feature>
<dbReference type="Proteomes" id="UP000613580">
    <property type="component" value="Unassembled WGS sequence"/>
</dbReference>
<reference evidence="2" key="1">
    <citation type="submission" date="2020-05" db="EMBL/GenBank/DDBJ databases">
        <title>Mycena genomes resolve the evolution of fungal bioluminescence.</title>
        <authorList>
            <person name="Tsai I.J."/>
        </authorList>
    </citation>
    <scope>NUCLEOTIDE SEQUENCE</scope>
    <source>
        <strain evidence="2">110903Hualien_Pintung</strain>
    </source>
</reference>
<organism evidence="2 3">
    <name type="scientific">Mycena chlorophos</name>
    <name type="common">Agaric fungus</name>
    <name type="synonym">Agaricus chlorophos</name>
    <dbReference type="NCBI Taxonomy" id="658473"/>
    <lineage>
        <taxon>Eukaryota</taxon>
        <taxon>Fungi</taxon>
        <taxon>Dikarya</taxon>
        <taxon>Basidiomycota</taxon>
        <taxon>Agaricomycotina</taxon>
        <taxon>Agaricomycetes</taxon>
        <taxon>Agaricomycetidae</taxon>
        <taxon>Agaricales</taxon>
        <taxon>Marasmiineae</taxon>
        <taxon>Mycenaceae</taxon>
        <taxon>Mycena</taxon>
    </lineage>
</organism>
<comment type="caution">
    <text evidence="2">The sequence shown here is derived from an EMBL/GenBank/DDBJ whole genome shotgun (WGS) entry which is preliminary data.</text>
</comment>
<name>A0A8H6SL56_MYCCL</name>
<keyword evidence="1" id="KW-0732">Signal</keyword>
<keyword evidence="3" id="KW-1185">Reference proteome</keyword>
<dbReference type="AlphaFoldDB" id="A0A8H6SL56"/>
<accession>A0A8H6SL56</accession>
<evidence type="ECO:0000256" key="1">
    <source>
        <dbReference type="SAM" id="SignalP"/>
    </source>
</evidence>
<feature type="signal peptide" evidence="1">
    <location>
        <begin position="1"/>
        <end position="31"/>
    </location>
</feature>
<evidence type="ECO:0000313" key="2">
    <source>
        <dbReference type="EMBL" id="KAF7299845.1"/>
    </source>
</evidence>
<gene>
    <name evidence="2" type="ORF">HMN09_00991500</name>
</gene>
<sequence>MGRLRLRMRWRFWGSCTRCVIRLTALRSVDGFQLSEDHECLTPVDDLSSSQRPPPSPMHPLLEAVLKTDFAPLFPAGDRRRREQELGAINGWESLLRRLCRAIHLRNSNEDRVEFRRVRSELGGMMLLFGPTTGKDPDVIPSPVQELVRFAEDESRTLCVICGDEGKWVVGGGYFTTMCRECVDAELAEGCLFRDMRPW</sequence>
<proteinExistence type="predicted"/>